<dbReference type="InterPro" id="IPR036291">
    <property type="entry name" value="NAD(P)-bd_dom_sf"/>
</dbReference>
<dbReference type="Proteomes" id="UP000035065">
    <property type="component" value="Unassembled WGS sequence"/>
</dbReference>
<comment type="caution">
    <text evidence="3">The sequence shown here is derived from an EMBL/GenBank/DDBJ whole genome shotgun (WGS) entry which is preliminary data.</text>
</comment>
<dbReference type="PRINTS" id="PR00080">
    <property type="entry name" value="SDRFAMILY"/>
</dbReference>
<dbReference type="Gene3D" id="3.40.50.720">
    <property type="entry name" value="NAD(P)-binding Rossmann-like Domain"/>
    <property type="match status" value="1"/>
</dbReference>
<keyword evidence="2" id="KW-0560">Oxidoreductase</keyword>
<dbReference type="InterPro" id="IPR020904">
    <property type="entry name" value="Sc_DH/Rdtase_CS"/>
</dbReference>
<dbReference type="AlphaFoldDB" id="F1YLD1"/>
<dbReference type="eggNOG" id="COG1028">
    <property type="taxonomic scope" value="Bacteria"/>
</dbReference>
<dbReference type="STRING" id="644548.SCNU_13453"/>
<sequence>MGRLEDKVAIITGGAKGMGEATARLMAREGAKVVIADVDDARGQALAAEIGDSAEYAHLDVSNESEWQAVVNGAVAKHGRVDALVNNAGILYMAGVADIELDRLNQVLQVNLVGTILGVKTVAPAMTAAGRGSIINISSVDGLRGVNGLSSYVASKWAVRGVTKAQSLELGPHKVRVNSVHPGGVNTELGNPMGETGASLDAHYGAVPLQRIGRPEEVAAVSAFLASDEASYITGAEIAVDGGWSSGVYYAGLPGDPA</sequence>
<evidence type="ECO:0000313" key="3">
    <source>
        <dbReference type="EMBL" id="EGD54591.1"/>
    </source>
</evidence>
<dbReference type="InterPro" id="IPR002347">
    <property type="entry name" value="SDR_fam"/>
</dbReference>
<dbReference type="EMBL" id="AEUD01000011">
    <property type="protein sequence ID" value="EGD54591.1"/>
    <property type="molecule type" value="Genomic_DNA"/>
</dbReference>
<evidence type="ECO:0000313" key="4">
    <source>
        <dbReference type="Proteomes" id="UP000035065"/>
    </source>
</evidence>
<comment type="similarity">
    <text evidence="1">Belongs to the short-chain dehydrogenases/reductases (SDR) family.</text>
</comment>
<protein>
    <submittedName>
        <fullName evidence="3">Short chain dehydrogenase</fullName>
    </submittedName>
</protein>
<dbReference type="OrthoDB" id="4374579at2"/>
<dbReference type="GO" id="GO:0016491">
    <property type="term" value="F:oxidoreductase activity"/>
    <property type="evidence" value="ECO:0007669"/>
    <property type="project" value="UniProtKB-KW"/>
</dbReference>
<dbReference type="SUPFAM" id="SSF51735">
    <property type="entry name" value="NAD(P)-binding Rossmann-fold domains"/>
    <property type="match status" value="1"/>
</dbReference>
<dbReference type="PANTHER" id="PTHR42820:SF1">
    <property type="entry name" value="SHORT-CHAIN DEHYDROGENASE_REDUCTASE FAMILY PROTEIN"/>
    <property type="match status" value="1"/>
</dbReference>
<dbReference type="PANTHER" id="PTHR42820">
    <property type="entry name" value="SHORT-CHAIN DEHYDROGENASE REDUCTASE"/>
    <property type="match status" value="1"/>
</dbReference>
<proteinExistence type="inferred from homology"/>
<dbReference type="Pfam" id="PF13561">
    <property type="entry name" value="adh_short_C2"/>
    <property type="match status" value="1"/>
</dbReference>
<evidence type="ECO:0000256" key="1">
    <source>
        <dbReference type="ARBA" id="ARBA00006484"/>
    </source>
</evidence>
<dbReference type="RefSeq" id="WP_009679892.1">
    <property type="nucleotide sequence ID" value="NZ_AEUD01000011.1"/>
</dbReference>
<dbReference type="FunFam" id="3.40.50.720:FF:000084">
    <property type="entry name" value="Short-chain dehydrogenase reductase"/>
    <property type="match status" value="1"/>
</dbReference>
<reference evidence="3 4" key="1">
    <citation type="journal article" date="2011" name="J. Bacteriol.">
        <title>Draft Genome Sequence of Gordonia neofelifaecis NRRL B-59395, a Cholesterol-Degrading Actinomycete.</title>
        <authorList>
            <person name="Ge F."/>
            <person name="Li W."/>
            <person name="Chen G."/>
            <person name="Liu Y."/>
            <person name="Zhang G."/>
            <person name="Yong B."/>
            <person name="Wang Q."/>
            <person name="Wang N."/>
            <person name="Huang Z."/>
            <person name="Li W."/>
            <person name="Wang J."/>
            <person name="Wu C."/>
            <person name="Xie Q."/>
            <person name="Liu G."/>
        </authorList>
    </citation>
    <scope>NUCLEOTIDE SEQUENCE [LARGE SCALE GENOMIC DNA]</scope>
    <source>
        <strain evidence="3 4">NRRL B-59395</strain>
    </source>
</reference>
<evidence type="ECO:0000256" key="2">
    <source>
        <dbReference type="ARBA" id="ARBA00023002"/>
    </source>
</evidence>
<dbReference type="NCBIfam" id="NF005559">
    <property type="entry name" value="PRK07231.1"/>
    <property type="match status" value="1"/>
</dbReference>
<name>F1YLD1_9ACTN</name>
<organism evidence="3 4">
    <name type="scientific">Gordonia neofelifaecis NRRL B-59395</name>
    <dbReference type="NCBI Taxonomy" id="644548"/>
    <lineage>
        <taxon>Bacteria</taxon>
        <taxon>Bacillati</taxon>
        <taxon>Actinomycetota</taxon>
        <taxon>Actinomycetes</taxon>
        <taxon>Mycobacteriales</taxon>
        <taxon>Gordoniaceae</taxon>
        <taxon>Gordonia</taxon>
    </lineage>
</organism>
<keyword evidence="4" id="KW-1185">Reference proteome</keyword>
<dbReference type="PRINTS" id="PR00081">
    <property type="entry name" value="GDHRDH"/>
</dbReference>
<accession>F1YLD1</accession>
<gene>
    <name evidence="3" type="ORF">SCNU_13453</name>
</gene>
<dbReference type="PROSITE" id="PS00061">
    <property type="entry name" value="ADH_SHORT"/>
    <property type="match status" value="1"/>
</dbReference>